<gene>
    <name evidence="4" type="ordered locus">Sulac_3321</name>
</gene>
<sequence length="363" mass="40959">MRVLVNGLVIDREAAGVGQYVTQLLDAYYRLYQDEDDLRVIVTPDVPDFGVPRLTVDRRLGSSMARLYYEQTRLAGLMRETGYDVAHFPDYQMPVRSRLPRTVVTVHDLVAFLYPQFFEKQRALLKRVLMGRSVSRADCIIVPSRATKEDLIQVLRVPPERIRIIPHGVKHRGTPRPDPLVPPPYFLAVGTVEPRKNFIGLLRGYRELAALHSDVPPLVIAGRMGWMYEETLATVSRLGLDRQVTFLRYVSEDDLATLYRHALAFVYPSFYEGFGLPVLEAMAYGLPVITTRRGGLAEVAEEVAWFTEPHDFAGIAEGLLAAWQGDPQFLARAAQGPAVAARYRWEDAAQKTREVYQEVGGTV</sequence>
<dbReference type="GO" id="GO:0016757">
    <property type="term" value="F:glycosyltransferase activity"/>
    <property type="evidence" value="ECO:0007669"/>
    <property type="project" value="InterPro"/>
</dbReference>
<dbReference type="HOGENOM" id="CLU_009583_27_6_9"/>
<dbReference type="Gene3D" id="3.40.50.2000">
    <property type="entry name" value="Glycogen Phosphorylase B"/>
    <property type="match status" value="2"/>
</dbReference>
<keyword evidence="5" id="KW-1185">Reference proteome</keyword>
<reference evidence="5" key="1">
    <citation type="submission" date="2011-12" db="EMBL/GenBank/DDBJ databases">
        <title>The complete genome of chromosome of Sulfobacillus acidophilus DSM 10332.</title>
        <authorList>
            <person name="Lucas S."/>
            <person name="Han J."/>
            <person name="Lapidus A."/>
            <person name="Bruce D."/>
            <person name="Goodwin L."/>
            <person name="Pitluck S."/>
            <person name="Peters L."/>
            <person name="Kyrpides N."/>
            <person name="Mavromatis K."/>
            <person name="Ivanova N."/>
            <person name="Mikhailova N."/>
            <person name="Chertkov O."/>
            <person name="Saunders E."/>
            <person name="Detter J.C."/>
            <person name="Tapia R."/>
            <person name="Han C."/>
            <person name="Land M."/>
            <person name="Hauser L."/>
            <person name="Markowitz V."/>
            <person name="Cheng J.-F."/>
            <person name="Hugenholtz P."/>
            <person name="Woyke T."/>
            <person name="Wu D."/>
            <person name="Pukall R."/>
            <person name="Gehrich-Schroeter G."/>
            <person name="Schneider S."/>
            <person name="Klenk H.-P."/>
            <person name="Eisen J.A."/>
        </authorList>
    </citation>
    <scope>NUCLEOTIDE SEQUENCE [LARGE SCALE GENOMIC DNA]</scope>
    <source>
        <strain evidence="5">ATCC 700253 / DSM 10332 / NAL</strain>
    </source>
</reference>
<protein>
    <submittedName>
        <fullName evidence="4">Glycosyl transferase group 1</fullName>
    </submittedName>
</protein>
<dbReference type="Pfam" id="PF00534">
    <property type="entry name" value="Glycos_transf_1"/>
    <property type="match status" value="1"/>
</dbReference>
<dbReference type="KEGG" id="sap:Sulac_3321"/>
<dbReference type="InterPro" id="IPR028098">
    <property type="entry name" value="Glyco_trans_4-like_N"/>
</dbReference>
<dbReference type="SUPFAM" id="SSF53756">
    <property type="entry name" value="UDP-Glycosyltransferase/glycogen phosphorylase"/>
    <property type="match status" value="1"/>
</dbReference>
<dbReference type="PANTHER" id="PTHR46401">
    <property type="entry name" value="GLYCOSYLTRANSFERASE WBBK-RELATED"/>
    <property type="match status" value="1"/>
</dbReference>
<proteinExistence type="predicted"/>
<evidence type="ECO:0000256" key="1">
    <source>
        <dbReference type="ARBA" id="ARBA00022679"/>
    </source>
</evidence>
<dbReference type="Proteomes" id="UP000005439">
    <property type="component" value="Chromosome"/>
</dbReference>
<dbReference type="CDD" id="cd03809">
    <property type="entry name" value="GT4_MtfB-like"/>
    <property type="match status" value="1"/>
</dbReference>
<keyword evidence="1 4" id="KW-0808">Transferase</keyword>
<evidence type="ECO:0000259" key="2">
    <source>
        <dbReference type="Pfam" id="PF00534"/>
    </source>
</evidence>
<feature type="domain" description="Glycosyl transferase family 1" evidence="2">
    <location>
        <begin position="183"/>
        <end position="321"/>
    </location>
</feature>
<feature type="domain" description="Glycosyltransferase subfamily 4-like N-terminal" evidence="3">
    <location>
        <begin position="16"/>
        <end position="170"/>
    </location>
</feature>
<accession>G8TT67</accession>
<evidence type="ECO:0000313" key="5">
    <source>
        <dbReference type="Proteomes" id="UP000005439"/>
    </source>
</evidence>
<dbReference type="EMBL" id="CP003179">
    <property type="protein sequence ID" value="AEW06767.1"/>
    <property type="molecule type" value="Genomic_DNA"/>
</dbReference>
<dbReference type="Pfam" id="PF13439">
    <property type="entry name" value="Glyco_transf_4"/>
    <property type="match status" value="1"/>
</dbReference>
<dbReference type="InterPro" id="IPR001296">
    <property type="entry name" value="Glyco_trans_1"/>
</dbReference>
<dbReference type="PANTHER" id="PTHR46401:SF2">
    <property type="entry name" value="GLYCOSYLTRANSFERASE WBBK-RELATED"/>
    <property type="match status" value="1"/>
</dbReference>
<evidence type="ECO:0000259" key="3">
    <source>
        <dbReference type="Pfam" id="PF13439"/>
    </source>
</evidence>
<dbReference type="STRING" id="679936.Sulac_3321"/>
<name>G8TT67_SULAD</name>
<dbReference type="AlphaFoldDB" id="G8TT67"/>
<dbReference type="PATRIC" id="fig|679936.5.peg.3437"/>
<reference evidence="4 5" key="2">
    <citation type="journal article" date="2012" name="Stand. Genomic Sci.">
        <title>Complete genome sequence of the moderately thermophilic mineral-sulfide-oxidizing firmicute Sulfobacillus acidophilus type strain (NAL(T)).</title>
        <authorList>
            <person name="Anderson I."/>
            <person name="Chertkov O."/>
            <person name="Chen A."/>
            <person name="Saunders E."/>
            <person name="Lapidus A."/>
            <person name="Nolan M."/>
            <person name="Lucas S."/>
            <person name="Hammon N."/>
            <person name="Deshpande S."/>
            <person name="Cheng J.F."/>
            <person name="Han C."/>
            <person name="Tapia R."/>
            <person name="Goodwin L.A."/>
            <person name="Pitluck S."/>
            <person name="Liolios K."/>
            <person name="Pagani I."/>
            <person name="Ivanova N."/>
            <person name="Mikhailova N."/>
            <person name="Pati A."/>
            <person name="Palaniappan K."/>
            <person name="Land M."/>
            <person name="Pan C."/>
            <person name="Rohde M."/>
            <person name="Pukall R."/>
            <person name="Goker M."/>
            <person name="Detter J.C."/>
            <person name="Woyke T."/>
            <person name="Bristow J."/>
            <person name="Eisen J.A."/>
            <person name="Markowitz V."/>
            <person name="Hugenholtz P."/>
            <person name="Kyrpides N.C."/>
            <person name="Klenk H.P."/>
            <person name="Mavromatis K."/>
        </authorList>
    </citation>
    <scope>NUCLEOTIDE SEQUENCE [LARGE SCALE GENOMIC DNA]</scope>
    <source>
        <strain evidence="5">ATCC 700253 / DSM 10332 / NAL</strain>
    </source>
</reference>
<organism evidence="4 5">
    <name type="scientific">Sulfobacillus acidophilus (strain ATCC 700253 / DSM 10332 / NAL)</name>
    <dbReference type="NCBI Taxonomy" id="679936"/>
    <lineage>
        <taxon>Bacteria</taxon>
        <taxon>Bacillati</taxon>
        <taxon>Bacillota</taxon>
        <taxon>Clostridia</taxon>
        <taxon>Eubacteriales</taxon>
        <taxon>Clostridiales Family XVII. Incertae Sedis</taxon>
        <taxon>Sulfobacillus</taxon>
    </lineage>
</organism>
<evidence type="ECO:0000313" key="4">
    <source>
        <dbReference type="EMBL" id="AEW06767.1"/>
    </source>
</evidence>